<proteinExistence type="predicted"/>
<dbReference type="SUPFAM" id="SSF48452">
    <property type="entry name" value="TPR-like"/>
    <property type="match status" value="1"/>
</dbReference>
<protein>
    <submittedName>
        <fullName evidence="2">TPR_REGION domain-containing protein</fullName>
    </submittedName>
</protein>
<name>A0A1I8GD30_9PLAT</name>
<dbReference type="InterPro" id="IPR011990">
    <property type="entry name" value="TPR-like_helical_dom_sf"/>
</dbReference>
<dbReference type="Proteomes" id="UP000095280">
    <property type="component" value="Unplaced"/>
</dbReference>
<evidence type="ECO:0000313" key="2">
    <source>
        <dbReference type="WBParaSite" id="maker-uti_cns_0001608-snap-gene-0.45-mRNA-1"/>
    </source>
</evidence>
<keyword evidence="1" id="KW-1185">Reference proteome</keyword>
<dbReference type="AlphaFoldDB" id="A0A1I8GD30"/>
<organism evidence="1 2">
    <name type="scientific">Macrostomum lignano</name>
    <dbReference type="NCBI Taxonomy" id="282301"/>
    <lineage>
        <taxon>Eukaryota</taxon>
        <taxon>Metazoa</taxon>
        <taxon>Spiralia</taxon>
        <taxon>Lophotrochozoa</taxon>
        <taxon>Platyhelminthes</taxon>
        <taxon>Rhabditophora</taxon>
        <taxon>Macrostomorpha</taxon>
        <taxon>Macrostomida</taxon>
        <taxon>Macrostomidae</taxon>
        <taxon>Macrostomum</taxon>
    </lineage>
</organism>
<reference evidence="2" key="1">
    <citation type="submission" date="2016-11" db="UniProtKB">
        <authorList>
            <consortium name="WormBaseParasite"/>
        </authorList>
    </citation>
    <scope>IDENTIFICATION</scope>
</reference>
<evidence type="ECO:0000313" key="1">
    <source>
        <dbReference type="Proteomes" id="UP000095280"/>
    </source>
</evidence>
<dbReference type="Pfam" id="PF13432">
    <property type="entry name" value="TPR_16"/>
    <property type="match status" value="2"/>
</dbReference>
<sequence>MDRLCFRRAIHHYSAAINVDPTYIRAVRCRVDAFVAMREYRNALLDITRCIHMNPMDPSYYMVRGEILLKMGNLDMAAFCVRHSAAMNHGRRSAEGASPTQRALVLSFLGQFDEAIRVLAEEARFRPGKDILFLLGKTQMKAKRFADAAGSFQECLEILVRWLLV</sequence>
<dbReference type="WBParaSite" id="maker-uti_cns_0001608-snap-gene-0.45-mRNA-1">
    <property type="protein sequence ID" value="maker-uti_cns_0001608-snap-gene-0.45-mRNA-1"/>
    <property type="gene ID" value="maker-uti_cns_0001608-snap-gene-0.45"/>
</dbReference>
<accession>A0A1I8GD30</accession>
<dbReference type="Gene3D" id="1.25.40.10">
    <property type="entry name" value="Tetratricopeptide repeat domain"/>
    <property type="match status" value="1"/>
</dbReference>